<protein>
    <submittedName>
        <fullName evidence="2">Uncharacterized protein</fullName>
    </submittedName>
</protein>
<keyword evidence="3" id="KW-1185">Reference proteome</keyword>
<reference evidence="2 3" key="1">
    <citation type="submission" date="2024-01" db="EMBL/GenBank/DDBJ databases">
        <title>The genomes of 5 underutilized Papilionoideae crops provide insights into root nodulation and disease resistanc.</title>
        <authorList>
            <person name="Jiang F."/>
        </authorList>
    </citation>
    <scope>NUCLEOTIDE SEQUENCE [LARGE SCALE GENOMIC DNA]</scope>
    <source>
        <strain evidence="2">LVBAO_FW01</strain>
        <tissue evidence="2">Leaves</tissue>
    </source>
</reference>
<keyword evidence="1" id="KW-1133">Transmembrane helix</keyword>
<proteinExistence type="predicted"/>
<evidence type="ECO:0000256" key="1">
    <source>
        <dbReference type="SAM" id="Phobius"/>
    </source>
</evidence>
<keyword evidence="1" id="KW-0472">Membrane</keyword>
<name>A0AAN9Q1H9_CANGL</name>
<dbReference type="Proteomes" id="UP001367508">
    <property type="component" value="Unassembled WGS sequence"/>
</dbReference>
<organism evidence="2 3">
    <name type="scientific">Canavalia gladiata</name>
    <name type="common">Sword bean</name>
    <name type="synonym">Dolichos gladiatus</name>
    <dbReference type="NCBI Taxonomy" id="3824"/>
    <lineage>
        <taxon>Eukaryota</taxon>
        <taxon>Viridiplantae</taxon>
        <taxon>Streptophyta</taxon>
        <taxon>Embryophyta</taxon>
        <taxon>Tracheophyta</taxon>
        <taxon>Spermatophyta</taxon>
        <taxon>Magnoliopsida</taxon>
        <taxon>eudicotyledons</taxon>
        <taxon>Gunneridae</taxon>
        <taxon>Pentapetalae</taxon>
        <taxon>rosids</taxon>
        <taxon>fabids</taxon>
        <taxon>Fabales</taxon>
        <taxon>Fabaceae</taxon>
        <taxon>Papilionoideae</taxon>
        <taxon>50 kb inversion clade</taxon>
        <taxon>NPAAA clade</taxon>
        <taxon>indigoferoid/millettioid clade</taxon>
        <taxon>Phaseoleae</taxon>
        <taxon>Canavalia</taxon>
    </lineage>
</organism>
<dbReference type="EMBL" id="JAYMYQ010000008">
    <property type="protein sequence ID" value="KAK7315588.1"/>
    <property type="molecule type" value="Genomic_DNA"/>
</dbReference>
<keyword evidence="1" id="KW-0812">Transmembrane</keyword>
<sequence length="150" mass="17155">MCKGDSNPSPVDYKQRLWPLSQVSWLWFKALQFGLVSSYSGRAFVILNVVRLPNQDFQSAGPLKEHHRSSNLPLIMVPCLVFLFCTTANGYEAIILLYQAVSITYILGVHTCGLHEEQWAKVSWCMDQHHMGEEMPDMVRDMCTIRIFSS</sequence>
<gene>
    <name evidence="2" type="ORF">VNO77_34145</name>
</gene>
<dbReference type="AlphaFoldDB" id="A0AAN9Q1H9"/>
<comment type="caution">
    <text evidence="2">The sequence shown here is derived from an EMBL/GenBank/DDBJ whole genome shotgun (WGS) entry which is preliminary data.</text>
</comment>
<evidence type="ECO:0000313" key="3">
    <source>
        <dbReference type="Proteomes" id="UP001367508"/>
    </source>
</evidence>
<evidence type="ECO:0000313" key="2">
    <source>
        <dbReference type="EMBL" id="KAK7315588.1"/>
    </source>
</evidence>
<feature type="transmembrane region" description="Helical" evidence="1">
    <location>
        <begin position="71"/>
        <end position="89"/>
    </location>
</feature>
<accession>A0AAN9Q1H9</accession>